<comment type="caution">
    <text evidence="1">The sequence shown here is derived from an EMBL/GenBank/DDBJ whole genome shotgun (WGS) entry which is preliminary data.</text>
</comment>
<organism evidence="1 2">
    <name type="scientific">Streptomyces nanshensis</name>
    <dbReference type="NCBI Taxonomy" id="518642"/>
    <lineage>
        <taxon>Bacteria</taxon>
        <taxon>Bacillati</taxon>
        <taxon>Actinomycetota</taxon>
        <taxon>Actinomycetes</taxon>
        <taxon>Kitasatosporales</taxon>
        <taxon>Streptomycetaceae</taxon>
        <taxon>Streptomyces</taxon>
    </lineage>
</organism>
<sequence length="190" mass="20902">MRFLKDKSHRRELHHHGDGARITITVEDIRENVVLAQSNPAGAMPEESSLTGVLGRLAEIVEHRVSQPDGELAFFTREETVELVGRTENWVTEAIQNCGIRSARIGESPRFVTTISGRSLAAILTALWTIAHSPHASNAELVDWALAVTLYEQTGSTVERLRHGPQGHDTPVVITIDRYPATTPVDQGNV</sequence>
<dbReference type="RefSeq" id="WP_070016396.1">
    <property type="nucleotide sequence ID" value="NZ_LJGW01000160.1"/>
</dbReference>
<protein>
    <submittedName>
        <fullName evidence="1">Uncharacterized protein</fullName>
    </submittedName>
</protein>
<evidence type="ECO:0000313" key="2">
    <source>
        <dbReference type="Proteomes" id="UP000176005"/>
    </source>
</evidence>
<keyword evidence="2" id="KW-1185">Reference proteome</keyword>
<proteinExistence type="predicted"/>
<dbReference type="AlphaFoldDB" id="A0A1E7L7G9"/>
<dbReference type="EMBL" id="LJGW01000160">
    <property type="protein sequence ID" value="OEV12119.1"/>
    <property type="molecule type" value="Genomic_DNA"/>
</dbReference>
<gene>
    <name evidence="1" type="ORF">AN218_09870</name>
</gene>
<name>A0A1E7L7G9_9ACTN</name>
<accession>A0A1E7L7G9</accession>
<evidence type="ECO:0000313" key="1">
    <source>
        <dbReference type="EMBL" id="OEV12119.1"/>
    </source>
</evidence>
<reference evidence="1 2" key="1">
    <citation type="journal article" date="2016" name="Front. Microbiol.">
        <title>Comparative Genomics Analysis of Streptomyces Species Reveals Their Adaptation to the Marine Environment and Their Diversity at the Genomic Level.</title>
        <authorList>
            <person name="Tian X."/>
            <person name="Zhang Z."/>
            <person name="Yang T."/>
            <person name="Chen M."/>
            <person name="Li J."/>
            <person name="Chen F."/>
            <person name="Yang J."/>
            <person name="Li W."/>
            <person name="Zhang B."/>
            <person name="Zhang Z."/>
            <person name="Wu J."/>
            <person name="Zhang C."/>
            <person name="Long L."/>
            <person name="Xiao J."/>
        </authorList>
    </citation>
    <scope>NUCLEOTIDE SEQUENCE [LARGE SCALE GENOMIC DNA]</scope>
    <source>
        <strain evidence="1 2">SCSIO 10429</strain>
    </source>
</reference>
<dbReference type="Proteomes" id="UP000176005">
    <property type="component" value="Unassembled WGS sequence"/>
</dbReference>